<keyword evidence="1" id="KW-0067">ATP-binding</keyword>
<dbReference type="Gene3D" id="3.30.470.20">
    <property type="entry name" value="ATP-grasp fold, B domain"/>
    <property type="match status" value="1"/>
</dbReference>
<dbReference type="Pfam" id="PF18921">
    <property type="entry name" value="Cyanophycin_syn"/>
    <property type="match status" value="1"/>
</dbReference>
<evidence type="ECO:0000256" key="1">
    <source>
        <dbReference type="PROSITE-ProRule" id="PRU00409"/>
    </source>
</evidence>
<sequence>MLTIRDARVLRGPNVWARVPVVHLVVDLGELEDRPTNKIPAFTERLVALLPALDDHVCSVGRRGGFIERMREGTWMGHVLEHVALEMQRLAGGTATRGKTRATGERGVYNVVYAYDQEDVGIAAGRLAASLLNHLIYGPEADFDFTKEAEDRIIRLAERRAYGPSTLEIVAEAEGRGIPVMRLFPDRSIVQLGHGRHQRRIWATRTSATSGTAMDIAGNKDLTNRLLRDLGIPSPRGIRVSDEDDAVREAARMGYPVVLKPVDGNHGRGVCVDLLDEQAVRSHFAAARAASRSGSVIVERMFRGKDFRVLVINNEVVAVAERVPAHVVGDGVHSVEDLIRRANADPLRGIGHERPLTRISVDR</sequence>
<accession>A0A6J4UB35</accession>
<keyword evidence="1" id="KW-0547">Nucleotide-binding</keyword>
<dbReference type="PANTHER" id="PTHR21621:SF0">
    <property type="entry name" value="BETA-CITRYLGLUTAMATE SYNTHASE B-RELATED"/>
    <property type="match status" value="1"/>
</dbReference>
<dbReference type="PROSITE" id="PS50975">
    <property type="entry name" value="ATP_GRASP"/>
    <property type="match status" value="1"/>
</dbReference>
<dbReference type="GO" id="GO:0046872">
    <property type="term" value="F:metal ion binding"/>
    <property type="evidence" value="ECO:0007669"/>
    <property type="project" value="InterPro"/>
</dbReference>
<dbReference type="PANTHER" id="PTHR21621">
    <property type="entry name" value="RIBOSOMAL PROTEIN S6 MODIFICATION PROTEIN"/>
    <property type="match status" value="1"/>
</dbReference>
<dbReference type="InterPro" id="IPR044019">
    <property type="entry name" value="Cyanophycin_syn_N"/>
</dbReference>
<dbReference type="SUPFAM" id="SSF56059">
    <property type="entry name" value="Glutathione synthetase ATP-binding domain-like"/>
    <property type="match status" value="1"/>
</dbReference>
<feature type="domain" description="ATP-grasp" evidence="2">
    <location>
        <begin position="224"/>
        <end position="315"/>
    </location>
</feature>
<organism evidence="3">
    <name type="scientific">uncultured Thermomicrobiales bacterium</name>
    <dbReference type="NCBI Taxonomy" id="1645740"/>
    <lineage>
        <taxon>Bacteria</taxon>
        <taxon>Pseudomonadati</taxon>
        <taxon>Thermomicrobiota</taxon>
        <taxon>Thermomicrobia</taxon>
        <taxon>Thermomicrobiales</taxon>
        <taxon>environmental samples</taxon>
    </lineage>
</organism>
<evidence type="ECO:0000313" key="3">
    <source>
        <dbReference type="EMBL" id="CAA9545887.1"/>
    </source>
</evidence>
<dbReference type="GO" id="GO:0071161">
    <property type="term" value="F:cyanophycin synthetase activity (L-arginine-adding)"/>
    <property type="evidence" value="ECO:0007669"/>
    <property type="project" value="UniProtKB-EC"/>
</dbReference>
<dbReference type="EC" id="6.3.2.29" evidence="3"/>
<protein>
    <submittedName>
        <fullName evidence="3">Cyanophycin synthase(EC)</fullName>
        <ecNumber evidence="3">6.3.2.29</ecNumber>
        <ecNumber evidence="3">6.3.2.30</ecNumber>
    </submittedName>
</protein>
<reference evidence="3" key="1">
    <citation type="submission" date="2020-02" db="EMBL/GenBank/DDBJ databases">
        <authorList>
            <person name="Meier V. D."/>
        </authorList>
    </citation>
    <scope>NUCLEOTIDE SEQUENCE</scope>
    <source>
        <strain evidence="3">AVDCRST_MAG87</strain>
    </source>
</reference>
<keyword evidence="3" id="KW-0436">Ligase</keyword>
<dbReference type="GO" id="GO:0005737">
    <property type="term" value="C:cytoplasm"/>
    <property type="evidence" value="ECO:0007669"/>
    <property type="project" value="TreeGrafter"/>
</dbReference>
<dbReference type="GO" id="GO:0071160">
    <property type="term" value="F:cyanophycin synthetase activity (L-aspartate-adding)"/>
    <property type="evidence" value="ECO:0007669"/>
    <property type="project" value="UniProtKB-EC"/>
</dbReference>
<dbReference type="GO" id="GO:0005524">
    <property type="term" value="F:ATP binding"/>
    <property type="evidence" value="ECO:0007669"/>
    <property type="project" value="UniProtKB-UniRule"/>
</dbReference>
<dbReference type="Pfam" id="PF13549">
    <property type="entry name" value="ATP-grasp_5"/>
    <property type="match status" value="1"/>
</dbReference>
<proteinExistence type="predicted"/>
<name>A0A6J4UB35_9BACT</name>
<dbReference type="AlphaFoldDB" id="A0A6J4UB35"/>
<dbReference type="EC" id="6.3.2.30" evidence="3"/>
<evidence type="ECO:0000259" key="2">
    <source>
        <dbReference type="PROSITE" id="PS50975"/>
    </source>
</evidence>
<dbReference type="EMBL" id="CADCWJ010000117">
    <property type="protein sequence ID" value="CAA9545887.1"/>
    <property type="molecule type" value="Genomic_DNA"/>
</dbReference>
<dbReference type="GO" id="GO:0009432">
    <property type="term" value="P:SOS response"/>
    <property type="evidence" value="ECO:0007669"/>
    <property type="project" value="TreeGrafter"/>
</dbReference>
<dbReference type="InterPro" id="IPR011761">
    <property type="entry name" value="ATP-grasp"/>
</dbReference>
<dbReference type="GO" id="GO:0018169">
    <property type="term" value="F:ribosomal S6-glutamic acid ligase activity"/>
    <property type="evidence" value="ECO:0007669"/>
    <property type="project" value="TreeGrafter"/>
</dbReference>
<gene>
    <name evidence="3" type="ORF">AVDCRST_MAG87-462</name>
</gene>